<evidence type="ECO:0000256" key="11">
    <source>
        <dbReference type="ARBA" id="ARBA00025182"/>
    </source>
</evidence>
<evidence type="ECO:0000313" key="14">
    <source>
        <dbReference type="EMBL" id="GAA0862067.1"/>
    </source>
</evidence>
<comment type="caution">
    <text evidence="14">The sequence shown here is derived from an EMBL/GenBank/DDBJ whole genome shotgun (WGS) entry which is preliminary data.</text>
</comment>
<evidence type="ECO:0000256" key="8">
    <source>
        <dbReference type="ARBA" id="ARBA00022989"/>
    </source>
</evidence>
<gene>
    <name evidence="14" type="ORF">GCM10009115_07220</name>
</gene>
<dbReference type="InterPro" id="IPR004692">
    <property type="entry name" value="SecG"/>
</dbReference>
<evidence type="ECO:0000256" key="1">
    <source>
        <dbReference type="ARBA" id="ARBA00004651"/>
    </source>
</evidence>
<keyword evidence="9 12" id="KW-0811">Translocation</keyword>
<evidence type="ECO:0000256" key="13">
    <source>
        <dbReference type="SAM" id="MobiDB-lite"/>
    </source>
</evidence>
<evidence type="ECO:0000256" key="2">
    <source>
        <dbReference type="ARBA" id="ARBA00008445"/>
    </source>
</evidence>
<organism evidence="14 15">
    <name type="scientific">Sphingopyxis soli</name>
    <dbReference type="NCBI Taxonomy" id="592051"/>
    <lineage>
        <taxon>Bacteria</taxon>
        <taxon>Pseudomonadati</taxon>
        <taxon>Pseudomonadota</taxon>
        <taxon>Alphaproteobacteria</taxon>
        <taxon>Sphingomonadales</taxon>
        <taxon>Sphingomonadaceae</taxon>
        <taxon>Sphingopyxis</taxon>
    </lineage>
</organism>
<evidence type="ECO:0000256" key="12">
    <source>
        <dbReference type="RuleBase" id="RU365087"/>
    </source>
</evidence>
<keyword evidence="6 12" id="KW-0812">Transmembrane</keyword>
<sequence length="142" mass="13431">MSSLFTFLLVVQALVAAAMIGVILMQKSEGGGLGVGGSPAGLLSARGAADFLTRATTILASLFVGLSILLAALASVGGGGGATIDTSLSKSAQPSSSAPTSSLTGPVQAPAQTAPASDDPLAAAAAAASQSAPAPAEAPAKK</sequence>
<evidence type="ECO:0000256" key="5">
    <source>
        <dbReference type="ARBA" id="ARBA00022475"/>
    </source>
</evidence>
<keyword evidence="4 12" id="KW-0813">Transport</keyword>
<accession>A0ABP3XBZ3</accession>
<feature type="compositionally biased region" description="Low complexity" evidence="13">
    <location>
        <begin position="86"/>
        <end position="103"/>
    </location>
</feature>
<dbReference type="PANTHER" id="PTHR34182:SF1">
    <property type="entry name" value="PROTEIN-EXPORT MEMBRANE PROTEIN SECG"/>
    <property type="match status" value="1"/>
</dbReference>
<comment type="similarity">
    <text evidence="2 12">Belongs to the SecG family.</text>
</comment>
<dbReference type="Pfam" id="PF03840">
    <property type="entry name" value="SecG"/>
    <property type="match status" value="1"/>
</dbReference>
<keyword evidence="10 12" id="KW-0472">Membrane</keyword>
<evidence type="ECO:0000256" key="4">
    <source>
        <dbReference type="ARBA" id="ARBA00022448"/>
    </source>
</evidence>
<evidence type="ECO:0000313" key="15">
    <source>
        <dbReference type="Proteomes" id="UP001500738"/>
    </source>
</evidence>
<protein>
    <recommendedName>
        <fullName evidence="3 12">Protein-export membrane protein SecG</fullName>
    </recommendedName>
</protein>
<evidence type="ECO:0000256" key="10">
    <source>
        <dbReference type="ARBA" id="ARBA00023136"/>
    </source>
</evidence>
<feature type="region of interest" description="Disordered" evidence="13">
    <location>
        <begin position="85"/>
        <end position="142"/>
    </location>
</feature>
<dbReference type="PANTHER" id="PTHR34182">
    <property type="entry name" value="PROTEIN-EXPORT MEMBRANE PROTEIN SECG"/>
    <property type="match status" value="1"/>
</dbReference>
<dbReference type="Proteomes" id="UP001500738">
    <property type="component" value="Unassembled WGS sequence"/>
</dbReference>
<keyword evidence="15" id="KW-1185">Reference proteome</keyword>
<comment type="subcellular location">
    <subcellularLocation>
        <location evidence="1 12">Cell membrane</location>
        <topology evidence="1 12">Multi-pass membrane protein</topology>
    </subcellularLocation>
</comment>
<feature type="transmembrane region" description="Helical" evidence="12">
    <location>
        <begin position="58"/>
        <end position="84"/>
    </location>
</feature>
<keyword evidence="5 12" id="KW-1003">Cell membrane</keyword>
<feature type="compositionally biased region" description="Low complexity" evidence="13">
    <location>
        <begin position="114"/>
        <end position="142"/>
    </location>
</feature>
<proteinExistence type="inferred from homology"/>
<name>A0ABP3XBZ3_9SPHN</name>
<comment type="function">
    <text evidence="11 12">Involved in protein export. Participates in an early event of protein translocation.</text>
</comment>
<evidence type="ECO:0000256" key="3">
    <source>
        <dbReference type="ARBA" id="ARBA00017876"/>
    </source>
</evidence>
<dbReference type="NCBIfam" id="TIGR00810">
    <property type="entry name" value="secG"/>
    <property type="match status" value="1"/>
</dbReference>
<comment type="caution">
    <text evidence="12">Lacks conserved residue(s) required for the propagation of feature annotation.</text>
</comment>
<evidence type="ECO:0000256" key="7">
    <source>
        <dbReference type="ARBA" id="ARBA00022927"/>
    </source>
</evidence>
<dbReference type="PRINTS" id="PR01651">
    <property type="entry name" value="SECGEXPORT"/>
</dbReference>
<evidence type="ECO:0000256" key="6">
    <source>
        <dbReference type="ARBA" id="ARBA00022692"/>
    </source>
</evidence>
<dbReference type="RefSeq" id="WP_215355957.1">
    <property type="nucleotide sequence ID" value="NZ_BAAAFE010000003.1"/>
</dbReference>
<keyword evidence="7 12" id="KW-0653">Protein transport</keyword>
<evidence type="ECO:0000256" key="9">
    <source>
        <dbReference type="ARBA" id="ARBA00023010"/>
    </source>
</evidence>
<keyword evidence="8 12" id="KW-1133">Transmembrane helix</keyword>
<reference evidence="15" key="1">
    <citation type="journal article" date="2019" name="Int. J. Syst. Evol. Microbiol.">
        <title>The Global Catalogue of Microorganisms (GCM) 10K type strain sequencing project: providing services to taxonomists for standard genome sequencing and annotation.</title>
        <authorList>
            <consortium name="The Broad Institute Genomics Platform"/>
            <consortium name="The Broad Institute Genome Sequencing Center for Infectious Disease"/>
            <person name="Wu L."/>
            <person name="Ma J."/>
        </authorList>
    </citation>
    <scope>NUCLEOTIDE SEQUENCE [LARGE SCALE GENOMIC DNA]</scope>
    <source>
        <strain evidence="15">JCM 15910</strain>
    </source>
</reference>
<dbReference type="EMBL" id="BAAAFE010000003">
    <property type="protein sequence ID" value="GAA0862067.1"/>
    <property type="molecule type" value="Genomic_DNA"/>
</dbReference>